<proteinExistence type="predicted"/>
<evidence type="ECO:0000313" key="1">
    <source>
        <dbReference type="EMBL" id="EYB66619.1"/>
    </source>
</evidence>
<protein>
    <submittedName>
        <fullName evidence="1">Uncharacterized protein</fullName>
    </submittedName>
</protein>
<sequence length="54" mass="5872">MNRLFRALLQAGAALALMAFGAWLTSPKSENIQVMCGHTPFCPVPLVSLQNAER</sequence>
<dbReference type="EMBL" id="JHAC01000071">
    <property type="protein sequence ID" value="EYB66619.1"/>
    <property type="molecule type" value="Genomic_DNA"/>
</dbReference>
<keyword evidence="2" id="KW-1185">Reference proteome</keyword>
<name>A0A016QLI2_9DEIO</name>
<gene>
    <name evidence="1" type="ORF">DEIPH_ctg081orf0006</name>
</gene>
<dbReference type="Proteomes" id="UP000020492">
    <property type="component" value="Unassembled WGS sequence"/>
</dbReference>
<dbReference type="RefSeq" id="WP_161636088.1">
    <property type="nucleotide sequence ID" value="NZ_JHAC01000071.1"/>
</dbReference>
<dbReference type="AlphaFoldDB" id="A0A016QLI2"/>
<reference evidence="1 2" key="1">
    <citation type="submission" date="2014-03" db="EMBL/GenBank/DDBJ databases">
        <title>Draft genome sequence of Deinococcus phoenicis 1P10ME.</title>
        <authorList>
            <person name="Stepanov V.G."/>
            <person name="Vaishampayan P."/>
            <person name="Venkateswaran K."/>
            <person name="Fox G.E."/>
        </authorList>
    </citation>
    <scope>NUCLEOTIDE SEQUENCE [LARGE SCALE GENOMIC DNA]</scope>
    <source>
        <strain evidence="1 2">1P10ME</strain>
    </source>
</reference>
<organism evidence="1 2">
    <name type="scientific">Deinococcus phoenicis</name>
    <dbReference type="NCBI Taxonomy" id="1476583"/>
    <lineage>
        <taxon>Bacteria</taxon>
        <taxon>Thermotogati</taxon>
        <taxon>Deinococcota</taxon>
        <taxon>Deinococci</taxon>
        <taxon>Deinococcales</taxon>
        <taxon>Deinococcaceae</taxon>
        <taxon>Deinococcus</taxon>
    </lineage>
</organism>
<comment type="caution">
    <text evidence="1">The sequence shown here is derived from an EMBL/GenBank/DDBJ whole genome shotgun (WGS) entry which is preliminary data.</text>
</comment>
<dbReference type="PATRIC" id="fig|1476583.3.peg.3375"/>
<evidence type="ECO:0000313" key="2">
    <source>
        <dbReference type="Proteomes" id="UP000020492"/>
    </source>
</evidence>
<accession>A0A016QLI2</accession>